<comment type="catalytic activity">
    <reaction evidence="6 7">
        <text>cytidine(34) in tRNA(Ile2) + L-lysine + ATP = lysidine(34) in tRNA(Ile2) + AMP + diphosphate + H(+)</text>
        <dbReference type="Rhea" id="RHEA:43744"/>
        <dbReference type="Rhea" id="RHEA-COMP:10625"/>
        <dbReference type="Rhea" id="RHEA-COMP:10670"/>
        <dbReference type="ChEBI" id="CHEBI:15378"/>
        <dbReference type="ChEBI" id="CHEBI:30616"/>
        <dbReference type="ChEBI" id="CHEBI:32551"/>
        <dbReference type="ChEBI" id="CHEBI:33019"/>
        <dbReference type="ChEBI" id="CHEBI:82748"/>
        <dbReference type="ChEBI" id="CHEBI:83665"/>
        <dbReference type="ChEBI" id="CHEBI:456215"/>
        <dbReference type="EC" id="6.3.4.19"/>
    </reaction>
</comment>
<dbReference type="Gene3D" id="3.40.50.620">
    <property type="entry name" value="HUPs"/>
    <property type="match status" value="1"/>
</dbReference>
<dbReference type="SUPFAM" id="SSF52402">
    <property type="entry name" value="Adenine nucleotide alpha hydrolases-like"/>
    <property type="match status" value="1"/>
</dbReference>
<dbReference type="SUPFAM" id="SSF82829">
    <property type="entry name" value="MesJ substrate recognition domain-like"/>
    <property type="match status" value="1"/>
</dbReference>
<dbReference type="GO" id="GO:0005524">
    <property type="term" value="F:ATP binding"/>
    <property type="evidence" value="ECO:0007669"/>
    <property type="project" value="UniProtKB-UniRule"/>
</dbReference>
<dbReference type="RefSeq" id="WP_123380057.1">
    <property type="nucleotide sequence ID" value="NZ_RJKN01000004.1"/>
</dbReference>
<evidence type="ECO:0000256" key="4">
    <source>
        <dbReference type="ARBA" id="ARBA00022741"/>
    </source>
</evidence>
<feature type="domain" description="tRNA(Ile)-lysidine synthase substrate-binding" evidence="9">
    <location>
        <begin position="283"/>
        <end position="350"/>
    </location>
</feature>
<evidence type="ECO:0000256" key="6">
    <source>
        <dbReference type="ARBA" id="ARBA00048539"/>
    </source>
</evidence>
<dbReference type="PANTHER" id="PTHR43033">
    <property type="entry name" value="TRNA(ILE)-LYSIDINE SYNTHASE-RELATED"/>
    <property type="match status" value="1"/>
</dbReference>
<evidence type="ECO:0000259" key="8">
    <source>
        <dbReference type="Pfam" id="PF01171"/>
    </source>
</evidence>
<dbReference type="InterPro" id="IPR014729">
    <property type="entry name" value="Rossmann-like_a/b/a_fold"/>
</dbReference>
<dbReference type="CDD" id="cd01992">
    <property type="entry name" value="TilS_N"/>
    <property type="match status" value="1"/>
</dbReference>
<gene>
    <name evidence="7" type="primary">tilS</name>
    <name evidence="10" type="ORF">EDC03_2016</name>
</gene>
<name>A0A3N1HLP3_9ACTN</name>
<dbReference type="HAMAP" id="MF_01161">
    <property type="entry name" value="tRNA_Ile_lys_synt"/>
    <property type="match status" value="1"/>
</dbReference>
<evidence type="ECO:0000256" key="7">
    <source>
        <dbReference type="HAMAP-Rule" id="MF_01161"/>
    </source>
</evidence>
<dbReference type="FunCoup" id="A0A3N1HLP3">
    <property type="interactions" value="15"/>
</dbReference>
<keyword evidence="1 7" id="KW-0963">Cytoplasm</keyword>
<evidence type="ECO:0000256" key="3">
    <source>
        <dbReference type="ARBA" id="ARBA00022694"/>
    </source>
</evidence>
<proteinExistence type="inferred from homology"/>
<reference evidence="10 11" key="1">
    <citation type="journal article" date="2015" name="Stand. Genomic Sci.">
        <title>Genomic Encyclopedia of Bacterial and Archaeal Type Strains, Phase III: the genomes of soil and plant-associated and newly described type strains.</title>
        <authorList>
            <person name="Whitman W.B."/>
            <person name="Woyke T."/>
            <person name="Klenk H.P."/>
            <person name="Zhou Y."/>
            <person name="Lilburn T.G."/>
            <person name="Beck B.J."/>
            <person name="De Vos P."/>
            <person name="Vandamme P."/>
            <person name="Eisen J.A."/>
            <person name="Garrity G."/>
            <person name="Hugenholtz P."/>
            <person name="Kyrpides N.C."/>
        </authorList>
    </citation>
    <scope>NUCLEOTIDE SEQUENCE [LARGE SCALE GENOMIC DNA]</scope>
    <source>
        <strain evidence="10 11">CECT 7306</strain>
    </source>
</reference>
<keyword evidence="5 7" id="KW-0067">ATP-binding</keyword>
<comment type="function">
    <text evidence="7">Ligates lysine onto the cytidine present at position 34 of the AUA codon-specific tRNA(Ile) that contains the anticodon CAU, in an ATP-dependent manner. Cytidine is converted to lysidine, thus changing the amino acid specificity of the tRNA from methionine to isoleucine.</text>
</comment>
<dbReference type="OrthoDB" id="5244702at2"/>
<dbReference type="InParanoid" id="A0A3N1HLP3"/>
<dbReference type="InterPro" id="IPR015262">
    <property type="entry name" value="tRNA_Ile_lys_synt_subst-bd"/>
</dbReference>
<dbReference type="NCBIfam" id="TIGR02432">
    <property type="entry name" value="lysidine_TilS_N"/>
    <property type="match status" value="1"/>
</dbReference>
<comment type="subcellular location">
    <subcellularLocation>
        <location evidence="7">Cytoplasm</location>
    </subcellularLocation>
</comment>
<dbReference type="PANTHER" id="PTHR43033:SF1">
    <property type="entry name" value="TRNA(ILE)-LYSIDINE SYNTHASE-RELATED"/>
    <property type="match status" value="1"/>
</dbReference>
<keyword evidence="11" id="KW-1185">Reference proteome</keyword>
<dbReference type="AlphaFoldDB" id="A0A3N1HLP3"/>
<evidence type="ECO:0000313" key="11">
    <source>
        <dbReference type="Proteomes" id="UP000276232"/>
    </source>
</evidence>
<dbReference type="EMBL" id="RJKN01000004">
    <property type="protein sequence ID" value="ROP43410.1"/>
    <property type="molecule type" value="Genomic_DNA"/>
</dbReference>
<dbReference type="Pfam" id="PF09179">
    <property type="entry name" value="TilS"/>
    <property type="match status" value="1"/>
</dbReference>
<dbReference type="EC" id="6.3.4.19" evidence="7"/>
<evidence type="ECO:0000259" key="9">
    <source>
        <dbReference type="Pfam" id="PF09179"/>
    </source>
</evidence>
<organism evidence="10 11">
    <name type="scientific">Pseudokineococcus lusitanus</name>
    <dbReference type="NCBI Taxonomy" id="763993"/>
    <lineage>
        <taxon>Bacteria</taxon>
        <taxon>Bacillati</taxon>
        <taxon>Actinomycetota</taxon>
        <taxon>Actinomycetes</taxon>
        <taxon>Kineosporiales</taxon>
        <taxon>Kineosporiaceae</taxon>
        <taxon>Pseudokineococcus</taxon>
    </lineage>
</organism>
<dbReference type="GO" id="GO:0006400">
    <property type="term" value="P:tRNA modification"/>
    <property type="evidence" value="ECO:0007669"/>
    <property type="project" value="UniProtKB-UniRule"/>
</dbReference>
<keyword evidence="2 7" id="KW-0436">Ligase</keyword>
<dbReference type="Pfam" id="PF01171">
    <property type="entry name" value="ATP_bind_3"/>
    <property type="match status" value="1"/>
</dbReference>
<keyword evidence="3 7" id="KW-0819">tRNA processing</keyword>
<dbReference type="Gene3D" id="1.20.59.20">
    <property type="match status" value="1"/>
</dbReference>
<comment type="similarity">
    <text evidence="7">Belongs to the tRNA(Ile)-lysidine synthase family.</text>
</comment>
<accession>A0A3N1HLP3</accession>
<dbReference type="GO" id="GO:0032267">
    <property type="term" value="F:tRNA(Ile)-lysidine synthase activity"/>
    <property type="evidence" value="ECO:0007669"/>
    <property type="project" value="UniProtKB-EC"/>
</dbReference>
<comment type="domain">
    <text evidence="7">The N-terminal region contains the highly conserved SGGXDS motif, predicted to be a P-loop motif involved in ATP binding.</text>
</comment>
<keyword evidence="4 7" id="KW-0547">Nucleotide-binding</keyword>
<feature type="binding site" evidence="7">
    <location>
        <begin position="33"/>
        <end position="38"/>
    </location>
    <ligand>
        <name>ATP</name>
        <dbReference type="ChEBI" id="CHEBI:30616"/>
    </ligand>
</feature>
<dbReference type="Proteomes" id="UP000276232">
    <property type="component" value="Unassembled WGS sequence"/>
</dbReference>
<evidence type="ECO:0000256" key="1">
    <source>
        <dbReference type="ARBA" id="ARBA00022490"/>
    </source>
</evidence>
<evidence type="ECO:0000313" key="10">
    <source>
        <dbReference type="EMBL" id="ROP43410.1"/>
    </source>
</evidence>
<comment type="caution">
    <text evidence="10">The sequence shown here is derived from an EMBL/GenBank/DDBJ whole genome shotgun (WGS) entry which is preliminary data.</text>
</comment>
<protein>
    <recommendedName>
        <fullName evidence="7">tRNA(Ile)-lysidine synthase</fullName>
        <ecNumber evidence="7">6.3.4.19</ecNumber>
    </recommendedName>
    <alternativeName>
        <fullName evidence="7">tRNA(Ile)-2-lysyl-cytidine synthase</fullName>
    </alternativeName>
    <alternativeName>
        <fullName evidence="7">tRNA(Ile)-lysidine synthetase</fullName>
    </alternativeName>
</protein>
<feature type="domain" description="tRNA(Ile)-lysidine/2-thiocytidine synthase N-terminal" evidence="8">
    <location>
        <begin position="28"/>
        <end position="199"/>
    </location>
</feature>
<sequence>MAGPHPAVADVRRAVAAALADLPPGALVLVGCSGGPDSLALAEGLARWARPGRRGVDGRRAGAVVVDHGLQDGSAEVADRAADACRGLGLDPVEVVALPPDPGHGGGGPEARARDGRHAALADAAARTGAAAVLLGHTRDDQAEQVLLGLARGAGARSLAGVPPRRGVVRRPLLGLPRSTTLAACAALGLEPWHDPTNAPPPPGERGARRAHVRGVLLPALEAGLGPGVAAALARTAEHLREDADVLDALAADLLARARAAAGDGGDPAGDGDPDPLAAVVVLDVRALSDAPPALRRRALRGAAVAAGAPAGSLGSTHVGALDALVTAWRGQGPADLPGGVVARRADGRLRLARP</sequence>
<evidence type="ECO:0000256" key="5">
    <source>
        <dbReference type="ARBA" id="ARBA00022840"/>
    </source>
</evidence>
<dbReference type="InterPro" id="IPR012795">
    <property type="entry name" value="tRNA_Ile_lys_synt_N"/>
</dbReference>
<dbReference type="InterPro" id="IPR012094">
    <property type="entry name" value="tRNA_Ile_lys_synt"/>
</dbReference>
<evidence type="ECO:0000256" key="2">
    <source>
        <dbReference type="ARBA" id="ARBA00022598"/>
    </source>
</evidence>
<dbReference type="InterPro" id="IPR011063">
    <property type="entry name" value="TilS/TtcA_N"/>
</dbReference>
<dbReference type="GO" id="GO:0005737">
    <property type="term" value="C:cytoplasm"/>
    <property type="evidence" value="ECO:0007669"/>
    <property type="project" value="UniProtKB-SubCell"/>
</dbReference>